<dbReference type="Pfam" id="PF11074">
    <property type="entry name" value="DUF2779"/>
    <property type="match status" value="1"/>
</dbReference>
<evidence type="ECO:0000313" key="2">
    <source>
        <dbReference type="EMBL" id="KKQ83632.1"/>
    </source>
</evidence>
<dbReference type="InterPro" id="IPR021301">
    <property type="entry name" value="DUF2779"/>
</dbReference>
<evidence type="ECO:0000313" key="3">
    <source>
        <dbReference type="Proteomes" id="UP000034710"/>
    </source>
</evidence>
<dbReference type="AlphaFoldDB" id="A0A0G0KY31"/>
<gene>
    <name evidence="2" type="ORF">UT06_C0019G0012</name>
</gene>
<dbReference type="Gene3D" id="3.90.320.10">
    <property type="match status" value="1"/>
</dbReference>
<dbReference type="InterPro" id="IPR011604">
    <property type="entry name" value="PDDEXK-like_dom_sf"/>
</dbReference>
<dbReference type="PATRIC" id="fig|1618547.3.peg.649"/>
<dbReference type="Proteomes" id="UP000034710">
    <property type="component" value="Unassembled WGS sequence"/>
</dbReference>
<reference evidence="2 3" key="1">
    <citation type="journal article" date="2015" name="Nature">
        <title>rRNA introns, odd ribosomes, and small enigmatic genomes across a large radiation of phyla.</title>
        <authorList>
            <person name="Brown C.T."/>
            <person name="Hug L.A."/>
            <person name="Thomas B.C."/>
            <person name="Sharon I."/>
            <person name="Castelle C.J."/>
            <person name="Singh A."/>
            <person name="Wilkins M.J."/>
            <person name="Williams K.H."/>
            <person name="Banfield J.F."/>
        </authorList>
    </citation>
    <scope>NUCLEOTIDE SEQUENCE [LARGE SCALE GENOMIC DNA]</scope>
</reference>
<comment type="caution">
    <text evidence="2">The sequence shown here is derived from an EMBL/GenBank/DDBJ whole genome shotgun (WGS) entry which is preliminary data.</text>
</comment>
<evidence type="ECO:0000259" key="1">
    <source>
        <dbReference type="Pfam" id="PF11074"/>
    </source>
</evidence>
<accession>A0A0G0KY31</accession>
<sequence length="500" mass="57657">MTLSKSDYMLFLKHPAWLWLKKKDSSKLPETDENTQTIFDAGHIFESYAEKLFPEAVRLGFNSYDEYLSLTDRTRKSIENGTKTVIQGRFEAGGITCIVDVLDRVADDIFDLIEIKSATKAKPEHEYDLAFQLTVLEKAGIKVRNAAIIHANSEYVRYGEIEPEKLTVKTDVSGAVQTLTNVTRELIDSALKILGKSSIPDISPRYVNQAGISGVSWFSEWMDIYKSLVSDLNPYSIYYLSYPTSEQIGKLEDENIYLIRDIPEKFTLRPRQSAQIQTTKKNERIIVKEKIQMFLDTFVYPIYFLDYETFSDVIPRFDGCKPYGDYPFQYSLHILDSKGTEVVHKEYLHSENSNPMPNLLKKLRRDVGNTGTILSWNMSYEKGCHARMADLYPENKAYLDNLNERMNDLMTPFSEMWFVDKDFFGSASIKSVLPVLVPDLSYKELEVSDGMLARRTFTQTVFEGKNTEQREKILTDLKKYCFLDTFAMVKILEKLKECCN</sequence>
<dbReference type="EMBL" id="LBVJ01000019">
    <property type="protein sequence ID" value="KKQ83632.1"/>
    <property type="molecule type" value="Genomic_DNA"/>
</dbReference>
<feature type="domain" description="DUF2779" evidence="1">
    <location>
        <begin position="303"/>
        <end position="428"/>
    </location>
</feature>
<name>A0A0G0KY31_9BACT</name>
<protein>
    <recommendedName>
        <fullName evidence="1">DUF2779 domain-containing protein</fullName>
    </recommendedName>
</protein>
<organism evidence="2 3">
    <name type="scientific">Candidatus Woesebacteria bacterium GW2011_GWA1_38_8</name>
    <dbReference type="NCBI Taxonomy" id="1618547"/>
    <lineage>
        <taxon>Bacteria</taxon>
        <taxon>Candidatus Woeseibacteriota</taxon>
    </lineage>
</organism>
<proteinExistence type="predicted"/>